<protein>
    <submittedName>
        <fullName evidence="1">Uncharacterized protein</fullName>
    </submittedName>
</protein>
<dbReference type="Proteomes" id="UP001060085">
    <property type="component" value="Linkage Group LG06"/>
</dbReference>
<comment type="caution">
    <text evidence="1">The sequence shown here is derived from an EMBL/GenBank/DDBJ whole genome shotgun (WGS) entry which is preliminary data.</text>
</comment>
<organism evidence="1 2">
    <name type="scientific">Catharanthus roseus</name>
    <name type="common">Madagascar periwinkle</name>
    <name type="synonym">Vinca rosea</name>
    <dbReference type="NCBI Taxonomy" id="4058"/>
    <lineage>
        <taxon>Eukaryota</taxon>
        <taxon>Viridiplantae</taxon>
        <taxon>Streptophyta</taxon>
        <taxon>Embryophyta</taxon>
        <taxon>Tracheophyta</taxon>
        <taxon>Spermatophyta</taxon>
        <taxon>Magnoliopsida</taxon>
        <taxon>eudicotyledons</taxon>
        <taxon>Gunneridae</taxon>
        <taxon>Pentapetalae</taxon>
        <taxon>asterids</taxon>
        <taxon>lamiids</taxon>
        <taxon>Gentianales</taxon>
        <taxon>Apocynaceae</taxon>
        <taxon>Rauvolfioideae</taxon>
        <taxon>Vinceae</taxon>
        <taxon>Catharanthinae</taxon>
        <taxon>Catharanthus</taxon>
    </lineage>
</organism>
<accession>A0ACC0A914</accession>
<keyword evidence="2" id="KW-1185">Reference proteome</keyword>
<name>A0ACC0A914_CATRO</name>
<gene>
    <name evidence="1" type="ORF">M9H77_26102</name>
</gene>
<evidence type="ECO:0000313" key="1">
    <source>
        <dbReference type="EMBL" id="KAI5657309.1"/>
    </source>
</evidence>
<dbReference type="EMBL" id="CM044706">
    <property type="protein sequence ID" value="KAI5657309.1"/>
    <property type="molecule type" value="Genomic_DNA"/>
</dbReference>
<evidence type="ECO:0000313" key="2">
    <source>
        <dbReference type="Proteomes" id="UP001060085"/>
    </source>
</evidence>
<proteinExistence type="predicted"/>
<sequence length="457" mass="52404">MTILERKTERSCILQEIAMKETSIYIPKLIHWLKQRKGKKKIDNKMDNKEKKVDNIGNIAKKWKDLSGQKHWEGLLDPLDYDLRRYIIHYGERAQANYDAFNSEKASKYAGSSLYSKKDLFSKVGLENGNPFKYKVTKYFYATSSFPVPEAFIFKSLSREAWSKESNWMGFVAVSTDDEGKIALGRRDILISWRGTIQALEWVNDLEFNLVSAPKIFGENSEAKVHQGWYSIYTSDDSRSHYNKTPARDQVLSEVARLVEEYKKEEISITVTGHSLGAAVATLNAVDMVTNKINKPKDDQNKTYPVTAILFASPRVGDQNFKNAFSKLEHLQVLRIRNVRDVVPSYPLIQYVEVGEELEIDTSKSKYLKSPGNLSSWHNLEGYMHGVAGDKGSEDGEFKLVINRDISLVNKRLDALKDENCVPSSWWCIQNKGMVQLEDGSWDLLLDHYEDEVDDHF</sequence>
<reference evidence="2" key="1">
    <citation type="journal article" date="2023" name="Nat. Plants">
        <title>Single-cell RNA sequencing provides a high-resolution roadmap for understanding the multicellular compartmentation of specialized metabolism.</title>
        <authorList>
            <person name="Sun S."/>
            <person name="Shen X."/>
            <person name="Li Y."/>
            <person name="Li Y."/>
            <person name="Wang S."/>
            <person name="Li R."/>
            <person name="Zhang H."/>
            <person name="Shen G."/>
            <person name="Guo B."/>
            <person name="Wei J."/>
            <person name="Xu J."/>
            <person name="St-Pierre B."/>
            <person name="Chen S."/>
            <person name="Sun C."/>
        </authorList>
    </citation>
    <scope>NUCLEOTIDE SEQUENCE [LARGE SCALE GENOMIC DNA]</scope>
</reference>